<reference evidence="1" key="1">
    <citation type="journal article" date="2020" name="Stud. Mycol.">
        <title>101 Dothideomycetes genomes: a test case for predicting lifestyles and emergence of pathogens.</title>
        <authorList>
            <person name="Haridas S."/>
            <person name="Albert R."/>
            <person name="Binder M."/>
            <person name="Bloem J."/>
            <person name="Labutti K."/>
            <person name="Salamov A."/>
            <person name="Andreopoulos B."/>
            <person name="Baker S."/>
            <person name="Barry K."/>
            <person name="Bills G."/>
            <person name="Bluhm B."/>
            <person name="Cannon C."/>
            <person name="Castanera R."/>
            <person name="Culley D."/>
            <person name="Daum C."/>
            <person name="Ezra D."/>
            <person name="Gonzalez J."/>
            <person name="Henrissat B."/>
            <person name="Kuo A."/>
            <person name="Liang C."/>
            <person name="Lipzen A."/>
            <person name="Lutzoni F."/>
            <person name="Magnuson J."/>
            <person name="Mondo S."/>
            <person name="Nolan M."/>
            <person name="Ohm R."/>
            <person name="Pangilinan J."/>
            <person name="Park H.-J."/>
            <person name="Ramirez L."/>
            <person name="Alfaro M."/>
            <person name="Sun H."/>
            <person name="Tritt A."/>
            <person name="Yoshinaga Y."/>
            <person name="Zwiers L.-H."/>
            <person name="Turgeon B."/>
            <person name="Goodwin S."/>
            <person name="Spatafora J."/>
            <person name="Crous P."/>
            <person name="Grigoriev I."/>
        </authorList>
    </citation>
    <scope>NUCLEOTIDE SEQUENCE</scope>
    <source>
        <strain evidence="1">CBS 675.92</strain>
    </source>
</reference>
<dbReference type="Proteomes" id="UP000800035">
    <property type="component" value="Unassembled WGS sequence"/>
</dbReference>
<evidence type="ECO:0000313" key="1">
    <source>
        <dbReference type="EMBL" id="KAF1962209.1"/>
    </source>
</evidence>
<name>A0A6A5UE27_9PLEO</name>
<organism evidence="1 2">
    <name type="scientific">Byssothecium circinans</name>
    <dbReference type="NCBI Taxonomy" id="147558"/>
    <lineage>
        <taxon>Eukaryota</taxon>
        <taxon>Fungi</taxon>
        <taxon>Dikarya</taxon>
        <taxon>Ascomycota</taxon>
        <taxon>Pezizomycotina</taxon>
        <taxon>Dothideomycetes</taxon>
        <taxon>Pleosporomycetidae</taxon>
        <taxon>Pleosporales</taxon>
        <taxon>Massarineae</taxon>
        <taxon>Massarinaceae</taxon>
        <taxon>Byssothecium</taxon>
    </lineage>
</organism>
<dbReference type="AlphaFoldDB" id="A0A6A5UE27"/>
<proteinExistence type="predicted"/>
<dbReference type="EMBL" id="ML976979">
    <property type="protein sequence ID" value="KAF1962209.1"/>
    <property type="molecule type" value="Genomic_DNA"/>
</dbReference>
<accession>A0A6A5UE27</accession>
<sequence length="83" mass="8797">MQISPAIPCVSTRGLDSMSMHPAFVCISRAIEKVYPVGSVAATGTHVPARVLRVCTRASGFIAANGLSWTTDRGKVVDVEVPR</sequence>
<gene>
    <name evidence="1" type="ORF">CC80DRAFT_487726</name>
</gene>
<keyword evidence="2" id="KW-1185">Reference proteome</keyword>
<evidence type="ECO:0000313" key="2">
    <source>
        <dbReference type="Proteomes" id="UP000800035"/>
    </source>
</evidence>
<protein>
    <submittedName>
        <fullName evidence="1">Uncharacterized protein</fullName>
    </submittedName>
</protein>